<dbReference type="InterPro" id="IPR015915">
    <property type="entry name" value="Kelch-typ_b-propeller"/>
</dbReference>
<organism evidence="4 5">
    <name type="scientific">Aspergillus avenaceus</name>
    <dbReference type="NCBI Taxonomy" id="36643"/>
    <lineage>
        <taxon>Eukaryota</taxon>
        <taxon>Fungi</taxon>
        <taxon>Dikarya</taxon>
        <taxon>Ascomycota</taxon>
        <taxon>Pezizomycotina</taxon>
        <taxon>Eurotiomycetes</taxon>
        <taxon>Eurotiomycetidae</taxon>
        <taxon>Eurotiales</taxon>
        <taxon>Aspergillaceae</taxon>
        <taxon>Aspergillus</taxon>
        <taxon>Aspergillus subgen. Circumdati</taxon>
    </lineage>
</organism>
<feature type="transmembrane region" description="Helical" evidence="2">
    <location>
        <begin position="447"/>
        <end position="470"/>
    </location>
</feature>
<feature type="compositionally biased region" description="Polar residues" evidence="1">
    <location>
        <begin position="653"/>
        <end position="663"/>
    </location>
</feature>
<feature type="compositionally biased region" description="Polar residues" evidence="1">
    <location>
        <begin position="672"/>
        <end position="697"/>
    </location>
</feature>
<dbReference type="OrthoDB" id="205993at2759"/>
<reference evidence="4 5" key="1">
    <citation type="submission" date="2019-04" db="EMBL/GenBank/DDBJ databases">
        <title>Friends and foes A comparative genomics study of 23 Aspergillus species from section Flavi.</title>
        <authorList>
            <consortium name="DOE Joint Genome Institute"/>
            <person name="Kjaerbolling I."/>
            <person name="Vesth T."/>
            <person name="Frisvad J.C."/>
            <person name="Nybo J.L."/>
            <person name="Theobald S."/>
            <person name="Kildgaard S."/>
            <person name="Isbrandt T."/>
            <person name="Kuo A."/>
            <person name="Sato A."/>
            <person name="Lyhne E.K."/>
            <person name="Kogle M.E."/>
            <person name="Wiebenga A."/>
            <person name="Kun R.S."/>
            <person name="Lubbers R.J."/>
            <person name="Makela M.R."/>
            <person name="Barry K."/>
            <person name="Chovatia M."/>
            <person name="Clum A."/>
            <person name="Daum C."/>
            <person name="Haridas S."/>
            <person name="He G."/>
            <person name="LaButti K."/>
            <person name="Lipzen A."/>
            <person name="Mondo S."/>
            <person name="Riley R."/>
            <person name="Salamov A."/>
            <person name="Simmons B.A."/>
            <person name="Magnuson J.K."/>
            <person name="Henrissat B."/>
            <person name="Mortensen U.H."/>
            <person name="Larsen T.O."/>
            <person name="Devries R.P."/>
            <person name="Grigoriev I.V."/>
            <person name="Machida M."/>
            <person name="Baker S.E."/>
            <person name="Andersen M.R."/>
        </authorList>
    </citation>
    <scope>NUCLEOTIDE SEQUENCE [LARGE SCALE GENOMIC DNA]</scope>
    <source>
        <strain evidence="4 5">IBT 18842</strain>
    </source>
</reference>
<feature type="signal peptide" evidence="3">
    <location>
        <begin position="1"/>
        <end position="33"/>
    </location>
</feature>
<evidence type="ECO:0008006" key="6">
    <source>
        <dbReference type="Google" id="ProtNLM"/>
    </source>
</evidence>
<feature type="compositionally biased region" description="Polar residues" evidence="1">
    <location>
        <begin position="717"/>
        <end position="731"/>
    </location>
</feature>
<accession>A0A5N6TME8</accession>
<keyword evidence="5" id="KW-1185">Reference proteome</keyword>
<name>A0A5N6TME8_ASPAV</name>
<feature type="compositionally biased region" description="Polar residues" evidence="1">
    <location>
        <begin position="596"/>
        <end position="607"/>
    </location>
</feature>
<protein>
    <recommendedName>
        <fullName evidence="6">Galactose oxidase</fullName>
    </recommendedName>
</protein>
<evidence type="ECO:0000256" key="2">
    <source>
        <dbReference type="SAM" id="Phobius"/>
    </source>
</evidence>
<evidence type="ECO:0000256" key="1">
    <source>
        <dbReference type="SAM" id="MobiDB-lite"/>
    </source>
</evidence>
<feature type="region of interest" description="Disordered" evidence="1">
    <location>
        <begin position="776"/>
        <end position="810"/>
    </location>
</feature>
<evidence type="ECO:0000313" key="4">
    <source>
        <dbReference type="EMBL" id="KAE8147279.1"/>
    </source>
</evidence>
<feature type="compositionally biased region" description="Basic and acidic residues" evidence="1">
    <location>
        <begin position="641"/>
        <end position="652"/>
    </location>
</feature>
<keyword evidence="2" id="KW-0812">Transmembrane</keyword>
<feature type="chain" id="PRO_5024993248" description="Galactose oxidase" evidence="3">
    <location>
        <begin position="34"/>
        <end position="914"/>
    </location>
</feature>
<feature type="compositionally biased region" description="Basic and acidic residues" evidence="1">
    <location>
        <begin position="732"/>
        <end position="742"/>
    </location>
</feature>
<sequence length="914" mass="99345">MDDCLPRSSQRRRTVGVNLALAVVLLLVAPVLSAVPYTTSHLLYSTQDNGNNATEFLSLNISNIMDISDTQYTTLSNNAPFQLNYHQTALVPAIDQHGVIKIYTGDCQNTSEYGALWRFTPDTESSVGNGTWDKLGINGTRLSEPSLHGPNYFAAGFAYAPSNTTNSSLFAFGGLCPFSNGSETAWFSAANYSQSMVALEPPKPDSISTYAISTIGDRAPPIPEAGFTITPLQPTYRISSGNQLLQQQDFLLIGGHTQDAWLNMSQLAVFSLPQSSWSFITVDFTKDWSRTELAKRETPVVEPRSGHTAVLSPDGDKIIIFGGWVGNTSVPASPQLAILELGADYTGSAAWTWRVPSTKETGMAEGTGIFGHGAAMLPGGVMMITGGYKISQSSKRSAAGFHLNSQAYLYNVTAGAWVTSYTNPNTQDPGALSKADNESAAWKSRKAGLGAGLGLGIPFVVGTVVFLWFYCRRRRVRKSRDQELRELALGAERDHFWGGDESNLTSSVRGPSADASTDYPWSNNRGFGRPTNWRDNPEMMAERTGLLTDIPSPSKGGRPQLSARLYRPPAQHNEYRNSDGTGEIHPIDEREEEETQNVGRGQSNVTEPSRESAFLHPQSPIGNEPFPERAATRAANIGLESDGRSPGQDDRTGSNLSDSSRSAKSGYHARGTPNNHSGPPSTDYKTPDLTSSASSQNRETRSRPDSAILIQDKRYSSDSYSTANTTLSQRQAEGEHLLRDDPEVSSPNELVPRPLSISKSRASGWVGNVRRVLSVTRKRPPTAEDTNTSSTASGIDRKGNAPGSAGAISDDLETRLPRRSVSASAELFRRKQGARDWSAGNIVSRELTGRSFRDDFGLDGLLDLEEEDWDVEGAAENRRVQMTFTVPKEKLRVVNASDMDNISEDSVSRSNSRT</sequence>
<feature type="region of interest" description="Disordered" evidence="1">
    <location>
        <begin position="638"/>
        <end position="754"/>
    </location>
</feature>
<feature type="region of interest" description="Disordered" evidence="1">
    <location>
        <begin position="500"/>
        <end position="626"/>
    </location>
</feature>
<dbReference type="AlphaFoldDB" id="A0A5N6TME8"/>
<keyword evidence="2" id="KW-0472">Membrane</keyword>
<keyword evidence="3" id="KW-0732">Signal</keyword>
<evidence type="ECO:0000313" key="5">
    <source>
        <dbReference type="Proteomes" id="UP000325780"/>
    </source>
</evidence>
<feature type="compositionally biased region" description="Polar residues" evidence="1">
    <location>
        <begin position="784"/>
        <end position="793"/>
    </location>
</feature>
<dbReference type="InterPro" id="IPR011043">
    <property type="entry name" value="Gal_Oxase/kelch_b-propeller"/>
</dbReference>
<keyword evidence="2" id="KW-1133">Transmembrane helix</keyword>
<evidence type="ECO:0000256" key="3">
    <source>
        <dbReference type="SAM" id="SignalP"/>
    </source>
</evidence>
<dbReference type="EMBL" id="ML742215">
    <property type="protein sequence ID" value="KAE8147279.1"/>
    <property type="molecule type" value="Genomic_DNA"/>
</dbReference>
<proteinExistence type="predicted"/>
<dbReference type="Proteomes" id="UP000325780">
    <property type="component" value="Unassembled WGS sequence"/>
</dbReference>
<dbReference type="SUPFAM" id="SSF50965">
    <property type="entry name" value="Galactose oxidase, central domain"/>
    <property type="match status" value="1"/>
</dbReference>
<gene>
    <name evidence="4" type="ORF">BDV25DRAFT_169242</name>
</gene>
<dbReference type="Gene3D" id="2.120.10.80">
    <property type="entry name" value="Kelch-type beta propeller"/>
    <property type="match status" value="1"/>
</dbReference>